<name>A0A845SY64_9FIRM</name>
<evidence type="ECO:0000313" key="2">
    <source>
        <dbReference type="EMBL" id="NDO39444.1"/>
    </source>
</evidence>
<comment type="caution">
    <text evidence="2">The sequence shown here is derived from an EMBL/GenBank/DDBJ whole genome shotgun (WGS) entry which is preliminary data.</text>
</comment>
<dbReference type="Pfam" id="PF14202">
    <property type="entry name" value="TnpW"/>
    <property type="match status" value="1"/>
</dbReference>
<evidence type="ECO:0000313" key="3">
    <source>
        <dbReference type="Proteomes" id="UP000462501"/>
    </source>
</evidence>
<evidence type="ECO:0008006" key="4">
    <source>
        <dbReference type="Google" id="ProtNLM"/>
    </source>
</evidence>
<protein>
    <recommendedName>
        <fullName evidence="4">Transposon-encoded protein TnpW</fullName>
    </recommendedName>
</protein>
<dbReference type="RefSeq" id="WP_162221248.1">
    <property type="nucleotide sequence ID" value="NZ_JBCLRI010000019.1"/>
</dbReference>
<dbReference type="AlphaFoldDB" id="A0A845SY64"/>
<evidence type="ECO:0000256" key="1">
    <source>
        <dbReference type="SAM" id="MobiDB-lite"/>
    </source>
</evidence>
<proteinExistence type="predicted"/>
<reference evidence="2 3" key="1">
    <citation type="submission" date="2019-06" db="EMBL/GenBank/DDBJ databases">
        <title>Draft genome sequences of 15 bacterial species constituting the stable defined intestinal microbiota of the GM15 gnotobiotic mouse model.</title>
        <authorList>
            <person name="Elie C."/>
            <person name="Mathieu A."/>
            <person name="Saliou A."/>
            <person name="Darnaud M."/>
            <person name="Leulier F."/>
            <person name="Tamellini A."/>
        </authorList>
    </citation>
    <scope>NUCLEOTIDE SEQUENCE [LARGE SCALE GENOMIC DNA]</scope>
    <source>
        <strain evidence="2 3">JM4-15</strain>
    </source>
</reference>
<gene>
    <name evidence="2" type="ORF">FMM72_09265</name>
</gene>
<organism evidence="2 3">
    <name type="scientific">Anaerotruncus colihominis</name>
    <dbReference type="NCBI Taxonomy" id="169435"/>
    <lineage>
        <taxon>Bacteria</taxon>
        <taxon>Bacillati</taxon>
        <taxon>Bacillota</taxon>
        <taxon>Clostridia</taxon>
        <taxon>Eubacteriales</taxon>
        <taxon>Oscillospiraceae</taxon>
        <taxon>Anaerotruncus</taxon>
    </lineage>
</organism>
<dbReference type="Proteomes" id="UP000462501">
    <property type="component" value="Unassembled WGS sequence"/>
</dbReference>
<dbReference type="InterPro" id="IPR026990">
    <property type="entry name" value="TnpW"/>
</dbReference>
<dbReference type="EMBL" id="VIQT01000010">
    <property type="protein sequence ID" value="NDO39444.1"/>
    <property type="molecule type" value="Genomic_DNA"/>
</dbReference>
<accession>A0A845SY64</accession>
<sequence>MTKNNESQNCRYMIRRIGSTTYKVKVVFSDNGGETMEEKILRMIRNEGLQNGGERGTMDAPQMSRQSERSAS</sequence>
<feature type="region of interest" description="Disordered" evidence="1">
    <location>
        <begin position="48"/>
        <end position="72"/>
    </location>
</feature>